<gene>
    <name evidence="1" type="ORF">METZ01_LOCUS3221</name>
</gene>
<evidence type="ECO:0000313" key="1">
    <source>
        <dbReference type="EMBL" id="SUZ50367.1"/>
    </source>
</evidence>
<protein>
    <submittedName>
        <fullName evidence="1">Uncharacterized protein</fullName>
    </submittedName>
</protein>
<dbReference type="PROSITE" id="PS51257">
    <property type="entry name" value="PROKAR_LIPOPROTEIN"/>
    <property type="match status" value="1"/>
</dbReference>
<name>A0A381N7A9_9ZZZZ</name>
<dbReference type="AlphaFoldDB" id="A0A381N7A9"/>
<accession>A0A381N7A9</accession>
<dbReference type="EMBL" id="UINC01000166">
    <property type="protein sequence ID" value="SUZ50367.1"/>
    <property type="molecule type" value="Genomic_DNA"/>
</dbReference>
<sequence>MQKKTTRNYPSFSLLRFTVSILALISVLSGCKTFDVKDKPDLLPYMQKPVAFLTIKSPKKLETVWPELMNRMEQRLRVLPALGKVTGIQDRNQKLNDNPKLRALFRSYLSTLTLTGISDKEIAWKLEKELESPYLLLLDFVSFPCTKECSSNEQWVIRLNLIEAHTGDLVYRVRLQQVLDGNQRTAESYNELAEKLTADIMDEFASGFIVPWHRWRYEHLKPEPVRTLRSEIGI</sequence>
<proteinExistence type="predicted"/>
<reference evidence="1" key="1">
    <citation type="submission" date="2018-05" db="EMBL/GenBank/DDBJ databases">
        <authorList>
            <person name="Lanie J.A."/>
            <person name="Ng W.-L."/>
            <person name="Kazmierczak K.M."/>
            <person name="Andrzejewski T.M."/>
            <person name="Davidsen T.M."/>
            <person name="Wayne K.J."/>
            <person name="Tettelin H."/>
            <person name="Glass J.I."/>
            <person name="Rusch D."/>
            <person name="Podicherti R."/>
            <person name="Tsui H.-C.T."/>
            <person name="Winkler M.E."/>
        </authorList>
    </citation>
    <scope>NUCLEOTIDE SEQUENCE</scope>
</reference>
<organism evidence="1">
    <name type="scientific">marine metagenome</name>
    <dbReference type="NCBI Taxonomy" id="408172"/>
    <lineage>
        <taxon>unclassified sequences</taxon>
        <taxon>metagenomes</taxon>
        <taxon>ecological metagenomes</taxon>
    </lineage>
</organism>